<evidence type="ECO:0000313" key="2">
    <source>
        <dbReference type="Proteomes" id="UP000824533"/>
    </source>
</evidence>
<name>A0ACC1DJQ8_9NEOP</name>
<organism evidence="1 2">
    <name type="scientific">Dendrolimus kikuchii</name>
    <dbReference type="NCBI Taxonomy" id="765133"/>
    <lineage>
        <taxon>Eukaryota</taxon>
        <taxon>Metazoa</taxon>
        <taxon>Ecdysozoa</taxon>
        <taxon>Arthropoda</taxon>
        <taxon>Hexapoda</taxon>
        <taxon>Insecta</taxon>
        <taxon>Pterygota</taxon>
        <taxon>Neoptera</taxon>
        <taxon>Endopterygota</taxon>
        <taxon>Lepidoptera</taxon>
        <taxon>Glossata</taxon>
        <taxon>Ditrysia</taxon>
        <taxon>Bombycoidea</taxon>
        <taxon>Lasiocampidae</taxon>
        <taxon>Dendrolimus</taxon>
    </lineage>
</organism>
<accession>A0ACC1DJQ8</accession>
<keyword evidence="2" id="KW-1185">Reference proteome</keyword>
<sequence length="466" mass="52007">MDRINALENEIEDLRKVLKDKEDELYKLKNEWVINKHQNGPEQNCNINVHSKVQYGDLLPKWAIERYSRQILLPEIGVQGQKRICEAKVLIVGAGGLGCPAALYLAGAGVGEIGIVDYDSVDITNIHRQVLHGERDEHMSKAESAARTLRSINSHIKIQTYNLQLSPSNAMAIAKRYDLILDCTDNVPTRYLLNDLCVLSKLPLISGSALKMEGQLTIYGYRANGNTSNKMDSYAGPCYRCLFPTPPPPEAVGSCSANGVAGPIPGVIGVLQALEAIKYIVGYNQTQLLVERLLLFDGDYLTFRNVQLRPRNPQCAACSDNPTIIQLKDYEVMCKMQAKEKDLELHILPAENRITPSQLAEDMNNAKEVLQRHLLVDVRSEAEFQMCRIDGSVNYPIEKLRGEKLDQLLEEIKKCLTFICRRGNDSQVAAKTVLDAIDSENGGRIKDLTGGLHAWSKDVDNNFPVY</sequence>
<dbReference type="EMBL" id="CM034387">
    <property type="protein sequence ID" value="KAJ0184193.1"/>
    <property type="molecule type" value="Genomic_DNA"/>
</dbReference>
<comment type="caution">
    <text evidence="1">The sequence shown here is derived from an EMBL/GenBank/DDBJ whole genome shotgun (WGS) entry which is preliminary data.</text>
</comment>
<proteinExistence type="predicted"/>
<protein>
    <submittedName>
        <fullName evidence="1">Uncharacterized protein</fullName>
    </submittedName>
</protein>
<reference evidence="1 2" key="1">
    <citation type="journal article" date="2021" name="Front. Genet.">
        <title>Chromosome-Level Genome Assembly Reveals Significant Gene Expansion in the Toll and IMD Signaling Pathways of Dendrolimus kikuchii.</title>
        <authorList>
            <person name="Zhou J."/>
            <person name="Wu P."/>
            <person name="Xiong Z."/>
            <person name="Liu N."/>
            <person name="Zhao N."/>
            <person name="Ji M."/>
            <person name="Qiu Y."/>
            <person name="Yang B."/>
        </authorList>
    </citation>
    <scope>NUCLEOTIDE SEQUENCE [LARGE SCALE GENOMIC DNA]</scope>
    <source>
        <strain evidence="1">Ann1</strain>
    </source>
</reference>
<dbReference type="Proteomes" id="UP000824533">
    <property type="component" value="Linkage Group LG01"/>
</dbReference>
<evidence type="ECO:0000313" key="1">
    <source>
        <dbReference type="EMBL" id="KAJ0184193.1"/>
    </source>
</evidence>
<gene>
    <name evidence="1" type="ORF">K1T71_000616</name>
</gene>